<accession>A0AAU9QR98</accession>
<dbReference type="EMBL" id="CAKMUD010000094">
    <property type="protein sequence ID" value="CAH1599545.1"/>
    <property type="molecule type" value="Genomic_DNA"/>
</dbReference>
<protein>
    <submittedName>
        <fullName evidence="1">Uncharacterized protein</fullName>
    </submittedName>
</protein>
<comment type="caution">
    <text evidence="1">The sequence shown here is derived from an EMBL/GenBank/DDBJ whole genome shotgun (WGS) entry which is preliminary data.</text>
</comment>
<dbReference type="AlphaFoldDB" id="A0AAU9QR98"/>
<name>A0AAU9QR98_9VIBR</name>
<evidence type="ECO:0000313" key="2">
    <source>
        <dbReference type="Proteomes" id="UP001295462"/>
    </source>
</evidence>
<dbReference type="Proteomes" id="UP001295462">
    <property type="component" value="Unassembled WGS sequence"/>
</dbReference>
<organism evidence="1 2">
    <name type="scientific">Vibrio jasicida</name>
    <dbReference type="NCBI Taxonomy" id="766224"/>
    <lineage>
        <taxon>Bacteria</taxon>
        <taxon>Pseudomonadati</taxon>
        <taxon>Pseudomonadota</taxon>
        <taxon>Gammaproteobacteria</taxon>
        <taxon>Vibrionales</taxon>
        <taxon>Vibrionaceae</taxon>
        <taxon>Vibrio</taxon>
    </lineage>
</organism>
<reference evidence="1" key="1">
    <citation type="submission" date="2022-01" db="EMBL/GenBank/DDBJ databases">
        <authorList>
            <person name="Lagorce A."/>
        </authorList>
    </citation>
    <scope>NUCLEOTIDE SEQUENCE</scope>
    <source>
        <strain evidence="1">Th15_F1_A12</strain>
    </source>
</reference>
<evidence type="ECO:0000313" key="1">
    <source>
        <dbReference type="EMBL" id="CAH1599545.1"/>
    </source>
</evidence>
<proteinExistence type="predicted"/>
<gene>
    <name evidence="1" type="ORF">THF1A12_40185</name>
</gene>
<sequence>MHIFSALEGELSALRLPTIMPTFVADAWNVAIISIKANAHVKLMFFAGIIVVMNE</sequence>